<accession>A0A395LZ55</accession>
<dbReference type="SUPFAM" id="SSF102405">
    <property type="entry name" value="MCP/YpsA-like"/>
    <property type="match status" value="1"/>
</dbReference>
<dbReference type="Pfam" id="PF12694">
    <property type="entry name" value="cpYpsA"/>
    <property type="match status" value="1"/>
</dbReference>
<reference evidence="1 2" key="1">
    <citation type="journal article" date="2011" name="ISME J.">
        <title>Community ecology of hot spring cyanobacterial mats: predominant populations and their functional potential.</title>
        <authorList>
            <person name="Klatt C.G."/>
            <person name="Wood J.M."/>
            <person name="Rusch D.B."/>
            <person name="Bateson M.M."/>
            <person name="Hamamura N."/>
            <person name="Heidelberg J.F."/>
            <person name="Grossman A.R."/>
            <person name="Bhaya D."/>
            <person name="Cohan F.M."/>
            <person name="Kuhl M."/>
            <person name="Bryant D.A."/>
            <person name="Ward D.M."/>
        </authorList>
    </citation>
    <scope>NUCLEOTIDE SEQUENCE [LARGE SCALE GENOMIC DNA]</scope>
    <source>
        <strain evidence="1">OS</strain>
    </source>
</reference>
<evidence type="ECO:0000313" key="1">
    <source>
        <dbReference type="EMBL" id="RFM23787.1"/>
    </source>
</evidence>
<dbReference type="Proteomes" id="UP000266389">
    <property type="component" value="Unassembled WGS sequence"/>
</dbReference>
<comment type="caution">
    <text evidence="1">The sequence shown here is derived from an EMBL/GenBank/DDBJ whole genome shotgun (WGS) entry which is preliminary data.</text>
</comment>
<dbReference type="InterPro" id="IPR024755">
    <property type="entry name" value="cpYpsA"/>
</dbReference>
<evidence type="ECO:0000313" key="2">
    <source>
        <dbReference type="Proteomes" id="UP000266389"/>
    </source>
</evidence>
<gene>
    <name evidence="1" type="ORF">D0433_09135</name>
</gene>
<sequence length="167" mass="18360">MLKKIISGGQTGVDQAALRVARELGFEIGGWCPPNRACENGTIPDDFPLIPTPYEHSPDAPHIPRSLRTEWNVRDSDATLVLLPHFLQHDTGTAWTITCAQHFAKPLLVIDPFLKDAPAKIYDWLASLSPRILNVAGPSERTCPGIGHATEDILRQVLSKHPHSPLP</sequence>
<dbReference type="EMBL" id="PHFL01000058">
    <property type="protein sequence ID" value="RFM23787.1"/>
    <property type="molecule type" value="Genomic_DNA"/>
</dbReference>
<dbReference type="Gene3D" id="3.40.50.450">
    <property type="match status" value="1"/>
</dbReference>
<organism evidence="1 2">
    <name type="scientific">Candidatus Thermochlorobacter aerophilus</name>
    <dbReference type="NCBI Taxonomy" id="1868324"/>
    <lineage>
        <taxon>Bacteria</taxon>
        <taxon>Pseudomonadati</taxon>
        <taxon>Chlorobiota</taxon>
        <taxon>Chlorobiia</taxon>
        <taxon>Chlorobiales</taxon>
        <taxon>Candidatus Thermochlorobacteriaceae</taxon>
        <taxon>Candidatus Thermochlorobacter</taxon>
    </lineage>
</organism>
<dbReference type="AlphaFoldDB" id="A0A395LZ55"/>
<name>A0A395LZ55_9BACT</name>
<protein>
    <submittedName>
        <fullName evidence="1">Molybdenum cofactor carrier</fullName>
    </submittedName>
</protein>
<proteinExistence type="predicted"/>